<dbReference type="SUPFAM" id="SSF56436">
    <property type="entry name" value="C-type lectin-like"/>
    <property type="match status" value="1"/>
</dbReference>
<dbReference type="InParanoid" id="O16285"/>
<dbReference type="WormBase" id="F59A7.1">
    <property type="protein sequence ID" value="CE50964"/>
    <property type="gene ID" value="WBGene00019089"/>
    <property type="gene designation" value="clec-206"/>
</dbReference>
<feature type="domain" description="C-type lectin" evidence="2">
    <location>
        <begin position="27"/>
        <end position="144"/>
    </location>
</feature>
<dbReference type="RefSeq" id="NP_503546.3">
    <property type="nucleotide sequence ID" value="NM_071145.6"/>
</dbReference>
<dbReference type="InterPro" id="IPR016186">
    <property type="entry name" value="C-type_lectin-like/link_sf"/>
</dbReference>
<dbReference type="SMART" id="SM00034">
    <property type="entry name" value="CLECT"/>
    <property type="match status" value="1"/>
</dbReference>
<dbReference type="KEGG" id="cel:CELE_F59A7.1"/>
<dbReference type="Proteomes" id="UP000001940">
    <property type="component" value="Chromosome V"/>
</dbReference>
<evidence type="ECO:0000313" key="5">
    <source>
        <dbReference type="WormBase" id="F59A7.1"/>
    </source>
</evidence>
<dbReference type="PeptideAtlas" id="O16285"/>
<dbReference type="HOGENOM" id="CLU_046757_0_0_1"/>
<evidence type="ECO:0000313" key="3">
    <source>
        <dbReference type="EMBL" id="CCD72105.2"/>
    </source>
</evidence>
<reference evidence="3 4" key="1">
    <citation type="journal article" date="1998" name="Science">
        <title>Genome sequence of the nematode C. elegans: a platform for investigating biology.</title>
        <authorList>
            <consortium name="The C. elegans sequencing consortium"/>
            <person name="Sulson J.E."/>
            <person name="Waterston R."/>
        </authorList>
    </citation>
    <scope>NUCLEOTIDE SEQUENCE [LARGE SCALE GENOMIC DNA]</scope>
    <source>
        <strain evidence="3 4">Bristol N2</strain>
    </source>
</reference>
<dbReference type="EMBL" id="BX284605">
    <property type="protein sequence ID" value="CCD72105.2"/>
    <property type="molecule type" value="Genomic_DNA"/>
</dbReference>
<proteinExistence type="predicted"/>
<dbReference type="PANTHER" id="PTHR23062">
    <property type="entry name" value="HYPOTHETICAL PROTEIN C.ELEGANS"/>
    <property type="match status" value="1"/>
</dbReference>
<dbReference type="STRING" id="6239.F59A7.1.1"/>
<dbReference type="InterPro" id="IPR055578">
    <property type="entry name" value="DUF7154"/>
</dbReference>
<feature type="signal peptide" evidence="1">
    <location>
        <begin position="1"/>
        <end position="17"/>
    </location>
</feature>
<gene>
    <name evidence="3 5" type="primary">clec-206</name>
    <name evidence="3" type="ORF">CELE_F59A7.1</name>
    <name evidence="5" type="ORF">F59A7.1</name>
</gene>
<keyword evidence="4" id="KW-1185">Reference proteome</keyword>
<dbReference type="GeneID" id="186582"/>
<dbReference type="eggNOG" id="KOG4297">
    <property type="taxonomic scope" value="Eukaryota"/>
</dbReference>
<dbReference type="PROSITE" id="PS50041">
    <property type="entry name" value="C_TYPE_LECTIN_2"/>
    <property type="match status" value="1"/>
</dbReference>
<dbReference type="PaxDb" id="6239-F59A7.1"/>
<keyword evidence="1" id="KW-0732">Signal</keyword>
<evidence type="ECO:0000259" key="2">
    <source>
        <dbReference type="PROSITE" id="PS50041"/>
    </source>
</evidence>
<dbReference type="Bgee" id="WBGene00019089">
    <property type="expression patterns" value="Expressed in material anatomical entity and 2 other cell types or tissues"/>
</dbReference>
<dbReference type="SMR" id="O16285"/>
<dbReference type="OMA" id="NDYWLAM"/>
<evidence type="ECO:0000256" key="1">
    <source>
        <dbReference type="SAM" id="SignalP"/>
    </source>
</evidence>
<dbReference type="AGR" id="WB:WBGene00019089"/>
<dbReference type="Gene3D" id="3.10.100.10">
    <property type="entry name" value="Mannose-Binding Protein A, subunit A"/>
    <property type="match status" value="1"/>
</dbReference>
<organism evidence="3 4">
    <name type="scientific">Caenorhabditis elegans</name>
    <dbReference type="NCBI Taxonomy" id="6239"/>
    <lineage>
        <taxon>Eukaryota</taxon>
        <taxon>Metazoa</taxon>
        <taxon>Ecdysozoa</taxon>
        <taxon>Nematoda</taxon>
        <taxon>Chromadorea</taxon>
        <taxon>Rhabditida</taxon>
        <taxon>Rhabditina</taxon>
        <taxon>Rhabditomorpha</taxon>
        <taxon>Rhabditoidea</taxon>
        <taxon>Rhabditidae</taxon>
        <taxon>Peloderinae</taxon>
        <taxon>Caenorhabditis</taxon>
    </lineage>
</organism>
<dbReference type="CTD" id="186582"/>
<dbReference type="CDD" id="cd00037">
    <property type="entry name" value="CLECT"/>
    <property type="match status" value="1"/>
</dbReference>
<dbReference type="Pfam" id="PF23673">
    <property type="entry name" value="DUF7154"/>
    <property type="match status" value="1"/>
</dbReference>
<evidence type="ECO:0000313" key="4">
    <source>
        <dbReference type="Proteomes" id="UP000001940"/>
    </source>
</evidence>
<dbReference type="PANTHER" id="PTHR23062:SF3">
    <property type="entry name" value="ANF_RECEPTOR DOMAIN-CONTAINING PROTEIN-RELATED"/>
    <property type="match status" value="1"/>
</dbReference>
<accession>O16285</accession>
<dbReference type="FunCoup" id="O16285">
    <property type="interactions" value="12"/>
</dbReference>
<protein>
    <submittedName>
        <fullName evidence="3">C-type lectin domain-containing protein</fullName>
    </submittedName>
</protein>
<dbReference type="InterPro" id="IPR001304">
    <property type="entry name" value="C-type_lectin-like"/>
</dbReference>
<feature type="chain" id="PRO_5005692168" evidence="1">
    <location>
        <begin position="18"/>
        <end position="471"/>
    </location>
</feature>
<name>O16285_CAEEL</name>
<dbReference type="Pfam" id="PF00059">
    <property type="entry name" value="Lectin_C"/>
    <property type="match status" value="1"/>
</dbReference>
<dbReference type="AlphaFoldDB" id="O16285"/>
<dbReference type="InterPro" id="IPR016187">
    <property type="entry name" value="CTDL_fold"/>
</dbReference>
<dbReference type="UCSC" id="F59A7.1">
    <property type="organism name" value="c. elegans"/>
</dbReference>
<sequence>MLLQLFLSLFLASYAKSACFDGRDKEIKGLCFTFVPQQMTFNDARNWCHHQNPVTSSFLAYVPDQYTSNFLAYDARTAFETKNGNFWIGLSRNRSSSPFVWDNGRPVTYTNLGTQLGQNNLAQSVVNTKWNAFGENDKNFFVCSYDPAAPPTFSPPVITSTREPRTEDSFCKRTDRVTLLFAFSNDFNSQTVRQSWDRKTLNLAQYSGYAIARFDVRVAESIAYFTDYRSATAYLHSHLPDPRLGFGDKTTGSDSLQVIEKFYNNNDIPTCGSIILILSKRHPNNADISKTVSLVRQHHGIIHAVCSVAPSGGTQSKAMYNLTSKTNGVCNIGEDGDFDELMDYIPIYDAPYPIYCANPVLSGQNITELPQMNIPFSNEYWVALTIQDHAPIDSIRSLHFFITKTNDKYSIIDWQVYPASFNGILTGNGFTLSPVTYSMELQYDYTNEAEEATQFRVYSISPPQDWLPYCD</sequence>